<evidence type="ECO:0000313" key="3">
    <source>
        <dbReference type="Proteomes" id="UP000178656"/>
    </source>
</evidence>
<evidence type="ECO:0000256" key="1">
    <source>
        <dbReference type="SAM" id="Phobius"/>
    </source>
</evidence>
<feature type="transmembrane region" description="Helical" evidence="1">
    <location>
        <begin position="20"/>
        <end position="38"/>
    </location>
</feature>
<keyword evidence="1" id="KW-1133">Transmembrane helix</keyword>
<proteinExistence type="predicted"/>
<dbReference type="Proteomes" id="UP000178656">
    <property type="component" value="Unassembled WGS sequence"/>
</dbReference>
<keyword evidence="1" id="KW-0812">Transmembrane</keyword>
<evidence type="ECO:0000313" key="2">
    <source>
        <dbReference type="EMBL" id="OGF35842.1"/>
    </source>
</evidence>
<dbReference type="EMBL" id="MFGM01000043">
    <property type="protein sequence ID" value="OGF35842.1"/>
    <property type="molecule type" value="Genomic_DNA"/>
</dbReference>
<dbReference type="AlphaFoldDB" id="A0A1F5TA59"/>
<feature type="transmembrane region" description="Helical" evidence="1">
    <location>
        <begin position="44"/>
        <end position="66"/>
    </location>
</feature>
<protein>
    <submittedName>
        <fullName evidence="2">Uncharacterized protein</fullName>
    </submittedName>
</protein>
<comment type="caution">
    <text evidence="2">The sequence shown here is derived from an EMBL/GenBank/DDBJ whole genome shotgun (WGS) entry which is preliminary data.</text>
</comment>
<name>A0A1F5TA59_9BACT</name>
<sequence length="190" mass="21777">MDKNLQQFPTRDIFNPWKPWAIGAVVLFAVAMSGFIIMDGAVPSWYRLVILFSVAVGSIALCAHLLDNDWIKVPKTQVKERGYWHVTISGFSAAVAKGWSRQEQKELIYLFDGMPIEITYFDEVGTEQTRQFRVRFNYDGGPLYARYLVFYKWYLAIPKTKEAAEYVMKPTAPFFSIERIKTPATPASNS</sequence>
<organism evidence="2 3">
    <name type="scientific">Candidatus Falkowbacteria bacterium RIFOXYC2_FULL_48_21</name>
    <dbReference type="NCBI Taxonomy" id="1798005"/>
    <lineage>
        <taxon>Bacteria</taxon>
        <taxon>Candidatus Falkowiibacteriota</taxon>
    </lineage>
</organism>
<keyword evidence="1" id="KW-0472">Membrane</keyword>
<reference evidence="2 3" key="1">
    <citation type="journal article" date="2016" name="Nat. Commun.">
        <title>Thousands of microbial genomes shed light on interconnected biogeochemical processes in an aquifer system.</title>
        <authorList>
            <person name="Anantharaman K."/>
            <person name="Brown C.T."/>
            <person name="Hug L.A."/>
            <person name="Sharon I."/>
            <person name="Castelle C.J."/>
            <person name="Probst A.J."/>
            <person name="Thomas B.C."/>
            <person name="Singh A."/>
            <person name="Wilkins M.J."/>
            <person name="Karaoz U."/>
            <person name="Brodie E.L."/>
            <person name="Williams K.H."/>
            <person name="Hubbard S.S."/>
            <person name="Banfield J.F."/>
        </authorList>
    </citation>
    <scope>NUCLEOTIDE SEQUENCE [LARGE SCALE GENOMIC DNA]</scope>
</reference>
<accession>A0A1F5TA59</accession>
<gene>
    <name evidence="2" type="ORF">A2482_03630</name>
</gene>